<dbReference type="CDD" id="cd07302">
    <property type="entry name" value="CHD"/>
    <property type="match status" value="1"/>
</dbReference>
<dbReference type="PROSITE" id="PS50125">
    <property type="entry name" value="GUANYLATE_CYCLASE_2"/>
    <property type="match status" value="1"/>
</dbReference>
<dbReference type="Pfam" id="PF00211">
    <property type="entry name" value="Guanylate_cyc"/>
    <property type="match status" value="1"/>
</dbReference>
<keyword evidence="4" id="KW-1185">Reference proteome</keyword>
<sequence length="643" mass="71464">MAGVDWLGFTKKRGIYLLAAIFLLLVYTLALQPPARIESFASAVSDGYFDWNTRKPSDQLVFLEIENTSVQAFGRWPWSRDLVAQGLKRLEAAEVIGLDMLFSEPTSADKDEQLAEVLTTLPIIGGVFLNGPQAKTLSEQAYSQLLLSSLTQVQSPQLIDSELAELPIEIINTSLPFLAALNIAPDADHKFRRYPLAFWLQDAVLPNLGVQMWRVGRYEDLQLTRTSAQLGAQLLPIDKKTRTRINYYPEDAWQRISFAELMQPNWDSQRLANKWVVVGVSEAGVTDLRATPIGQLAGPLVHLTFLANLLDNTLLANLTNLQLLFVFLTVFILLLAIWQLSLPWLRFGLSLLLGVGIYFAGVAGYAFFNLWLEVFYPLLFLLAAAVTGEIWLFVANRAETAYLRSAFSSYVAPSLVDELVQQGSQLQLGGKKQQLTVLFSDLRGFTPTTELLETEELVSHLNRYFGLMIDEIHQHKGTLDKLIGDAVMALFNAPLADDDHAYNACLTAAGMMQALKNFNRHYSASDPHFLRMGIGINTGEAVVGNIGAANRFNFTAIGDAVNTSARLESATKEVNLDWQAAIKAGENKPSSQVDILIGEQTYLAVKDRLPCYPVNNLELKGKAAPLNAWVLDWQKMIQQKLLL</sequence>
<feature type="transmembrane region" description="Helical" evidence="1">
    <location>
        <begin position="374"/>
        <end position="394"/>
    </location>
</feature>
<feature type="transmembrane region" description="Helical" evidence="1">
    <location>
        <begin position="347"/>
        <end position="368"/>
    </location>
</feature>
<dbReference type="InterPro" id="IPR050697">
    <property type="entry name" value="Adenylyl/Guanylyl_Cyclase_3/4"/>
</dbReference>
<keyword evidence="1" id="KW-0812">Transmembrane</keyword>
<feature type="domain" description="Guanylate cyclase" evidence="2">
    <location>
        <begin position="436"/>
        <end position="568"/>
    </location>
</feature>
<accession>A0ABQ5ZZV7</accession>
<dbReference type="SUPFAM" id="SSF55073">
    <property type="entry name" value="Nucleotide cyclase"/>
    <property type="match status" value="1"/>
</dbReference>
<dbReference type="Proteomes" id="UP001156682">
    <property type="component" value="Unassembled WGS sequence"/>
</dbReference>
<dbReference type="InterPro" id="IPR029787">
    <property type="entry name" value="Nucleotide_cyclase"/>
</dbReference>
<protein>
    <submittedName>
        <fullName evidence="3">Adenylate/guanylate cyclase domain-containing protein</fullName>
    </submittedName>
</protein>
<evidence type="ECO:0000313" key="3">
    <source>
        <dbReference type="EMBL" id="GLR64922.1"/>
    </source>
</evidence>
<dbReference type="RefSeq" id="WP_027851273.1">
    <property type="nucleotide sequence ID" value="NZ_BSOR01000040.1"/>
</dbReference>
<comment type="caution">
    <text evidence="3">The sequence shown here is derived from an EMBL/GenBank/DDBJ whole genome shotgun (WGS) entry which is preliminary data.</text>
</comment>
<dbReference type="SMART" id="SM01080">
    <property type="entry name" value="CHASE2"/>
    <property type="match status" value="1"/>
</dbReference>
<proteinExistence type="predicted"/>
<keyword evidence="1" id="KW-1133">Transmembrane helix</keyword>
<reference evidence="4" key="1">
    <citation type="journal article" date="2019" name="Int. J. Syst. Evol. Microbiol.">
        <title>The Global Catalogue of Microorganisms (GCM) 10K type strain sequencing project: providing services to taxonomists for standard genome sequencing and annotation.</title>
        <authorList>
            <consortium name="The Broad Institute Genomics Platform"/>
            <consortium name="The Broad Institute Genome Sequencing Center for Infectious Disease"/>
            <person name="Wu L."/>
            <person name="Ma J."/>
        </authorList>
    </citation>
    <scope>NUCLEOTIDE SEQUENCE [LARGE SCALE GENOMIC DNA]</scope>
    <source>
        <strain evidence="4">NBRC 100033</strain>
    </source>
</reference>
<dbReference type="Gene3D" id="3.30.70.1230">
    <property type="entry name" value="Nucleotide cyclase"/>
    <property type="match status" value="1"/>
</dbReference>
<feature type="transmembrane region" description="Helical" evidence="1">
    <location>
        <begin position="321"/>
        <end position="340"/>
    </location>
</feature>
<name>A0ABQ5ZZV7_9GAMM</name>
<dbReference type="Pfam" id="PF05226">
    <property type="entry name" value="CHASE2"/>
    <property type="match status" value="1"/>
</dbReference>
<dbReference type="InterPro" id="IPR007890">
    <property type="entry name" value="CHASE2"/>
</dbReference>
<dbReference type="InterPro" id="IPR001054">
    <property type="entry name" value="A/G_cyclase"/>
</dbReference>
<organism evidence="3 4">
    <name type="scientific">Marinospirillum insulare</name>
    <dbReference type="NCBI Taxonomy" id="217169"/>
    <lineage>
        <taxon>Bacteria</taxon>
        <taxon>Pseudomonadati</taxon>
        <taxon>Pseudomonadota</taxon>
        <taxon>Gammaproteobacteria</taxon>
        <taxon>Oceanospirillales</taxon>
        <taxon>Oceanospirillaceae</taxon>
        <taxon>Marinospirillum</taxon>
    </lineage>
</organism>
<gene>
    <name evidence="3" type="ORF">GCM10007878_23600</name>
</gene>
<evidence type="ECO:0000313" key="4">
    <source>
        <dbReference type="Proteomes" id="UP001156682"/>
    </source>
</evidence>
<dbReference type="PANTHER" id="PTHR43081">
    <property type="entry name" value="ADENYLATE CYCLASE, TERMINAL-DIFFERENTIATION SPECIFIC-RELATED"/>
    <property type="match status" value="1"/>
</dbReference>
<keyword evidence="1" id="KW-0472">Membrane</keyword>
<evidence type="ECO:0000259" key="2">
    <source>
        <dbReference type="PROSITE" id="PS50125"/>
    </source>
</evidence>
<dbReference type="EMBL" id="BSOR01000040">
    <property type="protein sequence ID" value="GLR64922.1"/>
    <property type="molecule type" value="Genomic_DNA"/>
</dbReference>
<dbReference type="SMART" id="SM00044">
    <property type="entry name" value="CYCc"/>
    <property type="match status" value="1"/>
</dbReference>
<evidence type="ECO:0000256" key="1">
    <source>
        <dbReference type="SAM" id="Phobius"/>
    </source>
</evidence>
<dbReference type="PANTHER" id="PTHR43081:SF1">
    <property type="entry name" value="ADENYLATE CYCLASE, TERMINAL-DIFFERENTIATION SPECIFIC"/>
    <property type="match status" value="1"/>
</dbReference>